<reference evidence="6 7" key="1">
    <citation type="journal article" date="2019" name="Nat. Microbiol.">
        <title>Mediterranean grassland soil C-N compound turnover is dependent on rainfall and depth, and is mediated by genomically divergent microorganisms.</title>
        <authorList>
            <person name="Diamond S."/>
            <person name="Andeer P.F."/>
            <person name="Li Z."/>
            <person name="Crits-Christoph A."/>
            <person name="Burstein D."/>
            <person name="Anantharaman K."/>
            <person name="Lane K.R."/>
            <person name="Thomas B.C."/>
            <person name="Pan C."/>
            <person name="Northen T.R."/>
            <person name="Banfield J.F."/>
        </authorList>
    </citation>
    <scope>NUCLEOTIDE SEQUENCE [LARGE SCALE GENOMIC DNA]</scope>
    <source>
        <strain evidence="4">NP_1</strain>
        <strain evidence="5">NP_2</strain>
    </source>
</reference>
<dbReference type="SUPFAM" id="SSF52025">
    <property type="entry name" value="PA domain"/>
    <property type="match status" value="1"/>
</dbReference>
<gene>
    <name evidence="4" type="ORF">E6G98_09775</name>
    <name evidence="5" type="ORF">E6G99_00370</name>
</gene>
<proteinExistence type="predicted"/>
<name>A0A537LN50_9BACT</name>
<feature type="chain" id="PRO_5036365007" evidence="1">
    <location>
        <begin position="36"/>
        <end position="423"/>
    </location>
</feature>
<dbReference type="PANTHER" id="PTHR12147">
    <property type="entry name" value="METALLOPEPTIDASE M28 FAMILY MEMBER"/>
    <property type="match status" value="1"/>
</dbReference>
<dbReference type="Pfam" id="PF04389">
    <property type="entry name" value="Peptidase_M28"/>
    <property type="match status" value="1"/>
</dbReference>
<evidence type="ECO:0000259" key="3">
    <source>
        <dbReference type="Pfam" id="PF04389"/>
    </source>
</evidence>
<organism evidence="4 6">
    <name type="scientific">Candidatus Segetimicrobium genomatis</name>
    <dbReference type="NCBI Taxonomy" id="2569760"/>
    <lineage>
        <taxon>Bacteria</taxon>
        <taxon>Bacillati</taxon>
        <taxon>Candidatus Sysuimicrobiota</taxon>
        <taxon>Candidatus Sysuimicrobiia</taxon>
        <taxon>Candidatus Sysuimicrobiales</taxon>
        <taxon>Candidatus Segetimicrobiaceae</taxon>
        <taxon>Candidatus Segetimicrobium</taxon>
    </lineage>
</organism>
<comment type="caution">
    <text evidence="4">The sequence shown here is derived from an EMBL/GenBank/DDBJ whole genome shotgun (WGS) entry which is preliminary data.</text>
</comment>
<dbReference type="SUPFAM" id="SSF53187">
    <property type="entry name" value="Zn-dependent exopeptidases"/>
    <property type="match status" value="1"/>
</dbReference>
<dbReference type="PANTHER" id="PTHR12147:SF26">
    <property type="entry name" value="PEPTIDASE M28 DOMAIN-CONTAINING PROTEIN"/>
    <property type="match status" value="1"/>
</dbReference>
<feature type="domain" description="Peptidase M28" evidence="3">
    <location>
        <begin position="238"/>
        <end position="417"/>
    </location>
</feature>
<dbReference type="GO" id="GO:0008235">
    <property type="term" value="F:metalloexopeptidase activity"/>
    <property type="evidence" value="ECO:0007669"/>
    <property type="project" value="InterPro"/>
</dbReference>
<evidence type="ECO:0000313" key="5">
    <source>
        <dbReference type="EMBL" id="TMJ10480.1"/>
    </source>
</evidence>
<evidence type="ECO:0000256" key="1">
    <source>
        <dbReference type="SAM" id="SignalP"/>
    </source>
</evidence>
<dbReference type="Proteomes" id="UP000315217">
    <property type="component" value="Unassembled WGS sequence"/>
</dbReference>
<dbReference type="Proteomes" id="UP000318661">
    <property type="component" value="Unassembled WGS sequence"/>
</dbReference>
<evidence type="ECO:0000313" key="4">
    <source>
        <dbReference type="EMBL" id="TMJ09380.1"/>
    </source>
</evidence>
<keyword evidence="1" id="KW-0732">Signal</keyword>
<dbReference type="Gene3D" id="3.50.30.30">
    <property type="match status" value="1"/>
</dbReference>
<dbReference type="EMBL" id="VBAI01000160">
    <property type="protein sequence ID" value="TMJ09380.1"/>
    <property type="molecule type" value="Genomic_DNA"/>
</dbReference>
<accession>A0A537LN50</accession>
<feature type="signal peptide" evidence="1">
    <location>
        <begin position="1"/>
        <end position="35"/>
    </location>
</feature>
<dbReference type="InterPro" id="IPR007484">
    <property type="entry name" value="Peptidase_M28"/>
</dbReference>
<dbReference type="InterPro" id="IPR003137">
    <property type="entry name" value="PA_domain"/>
</dbReference>
<dbReference type="Gene3D" id="3.40.630.10">
    <property type="entry name" value="Zn peptidases"/>
    <property type="match status" value="1"/>
</dbReference>
<dbReference type="Pfam" id="PF02225">
    <property type="entry name" value="PA"/>
    <property type="match status" value="1"/>
</dbReference>
<dbReference type="EMBL" id="VBAJ01000010">
    <property type="protein sequence ID" value="TMJ10480.1"/>
    <property type="molecule type" value="Genomic_DNA"/>
</dbReference>
<evidence type="ECO:0000259" key="2">
    <source>
        <dbReference type="Pfam" id="PF02225"/>
    </source>
</evidence>
<dbReference type="InterPro" id="IPR046450">
    <property type="entry name" value="PA_dom_sf"/>
</dbReference>
<dbReference type="GO" id="GO:0006508">
    <property type="term" value="P:proteolysis"/>
    <property type="evidence" value="ECO:0007669"/>
    <property type="project" value="InterPro"/>
</dbReference>
<dbReference type="InterPro" id="IPR045175">
    <property type="entry name" value="M28_fam"/>
</dbReference>
<feature type="domain" description="PA" evidence="2">
    <location>
        <begin position="135"/>
        <end position="212"/>
    </location>
</feature>
<evidence type="ECO:0000313" key="7">
    <source>
        <dbReference type="Proteomes" id="UP000318661"/>
    </source>
</evidence>
<evidence type="ECO:0000313" key="6">
    <source>
        <dbReference type="Proteomes" id="UP000315217"/>
    </source>
</evidence>
<protein>
    <submittedName>
        <fullName evidence="4">M28 family peptidase</fullName>
    </submittedName>
</protein>
<sequence>MARPSRVSGRFLSRSTALGLRAVLLAAVLAVSAGAQSPPAASGPAAFAHVTALSQQIGSRPAGSPAFVHATEYVTEQFQRLGYRVETQTFPFQFFDETEPPELMMLTPLEVSLHPATMLYSTPTPKDGVEAELADVGLGREEDLRGKRLDGKVALAQRGQIRFAQKASFAAAAGASAIIIINNQLGPAQTGTLLEPSRIPVVMVPYDEGLRLGAWLAAGPVRVRLVVRTVTEQRTSVNVIGIKPGTTAPAEVVVVGAHLDSVPLSPGANDNASGVATVLEVARLLAEVPTARSIHFVAFGAEELGLVGSGYYVATRTLSVRGMVNLDMVGHGAQLLVSNSAGRGELLGIAEQAAGRLGIHVQRMSFGSSDHESFEKAGIPVVFIHTGDDNAYHTPQDVSSRIDPQLLAQAASLAAAVVLDIAR</sequence>
<dbReference type="AlphaFoldDB" id="A0A537LN50"/>